<keyword evidence="7" id="KW-1185">Reference proteome</keyword>
<keyword evidence="2" id="KW-0325">Glycoprotein</keyword>
<dbReference type="InterPro" id="IPR016139">
    <property type="entry name" value="Ribosome_inactivat_prot_sub2"/>
</dbReference>
<dbReference type="PANTHER" id="PTHR33453:SF34">
    <property type="entry name" value="RIBOSOME-INACTIVATING PROTEIN"/>
    <property type="match status" value="1"/>
</dbReference>
<evidence type="ECO:0000259" key="5">
    <source>
        <dbReference type="SMART" id="SM00458"/>
    </source>
</evidence>
<comment type="caution">
    <text evidence="6">The sequence shown here is derived from an EMBL/GenBank/DDBJ whole genome shotgun (WGS) entry which is preliminary data.</text>
</comment>
<comment type="catalytic activity">
    <reaction evidence="3">
        <text>Endohydrolysis of the N-glycosidic bond at one specific adenosine on the 28S rRNA.</text>
        <dbReference type="EC" id="3.2.2.22"/>
    </reaction>
</comment>
<keyword evidence="3" id="KW-0800">Toxin</keyword>
<protein>
    <recommendedName>
        <fullName evidence="3">Ribosome-inactivating protein</fullName>
    </recommendedName>
    <component>
        <recommendedName>
            <fullName evidence="3">Ribosome-inactivating protein chain A</fullName>
        </recommendedName>
        <alternativeName>
            <fullName evidence="3">rRNA N-glycosidase</fullName>
            <ecNumber evidence="3">3.2.2.22</ecNumber>
        </alternativeName>
    </component>
    <component>
        <recommendedName>
            <fullName evidence="3">Ribosome-inactivating protein chain B</fullName>
        </recommendedName>
    </component>
</protein>
<dbReference type="GO" id="GO:0017148">
    <property type="term" value="P:negative regulation of translation"/>
    <property type="evidence" value="ECO:0007669"/>
    <property type="project" value="UniProtKB-KW"/>
</dbReference>
<dbReference type="OrthoDB" id="1642280at2759"/>
<dbReference type="GO" id="GO:0030598">
    <property type="term" value="F:rRNA N-glycosylase activity"/>
    <property type="evidence" value="ECO:0007669"/>
    <property type="project" value="UniProtKB-EC"/>
</dbReference>
<organism evidence="6 7">
    <name type="scientific">Striga hermonthica</name>
    <name type="common">Purple witchweed</name>
    <name type="synonym">Buchnera hermonthica</name>
    <dbReference type="NCBI Taxonomy" id="68872"/>
    <lineage>
        <taxon>Eukaryota</taxon>
        <taxon>Viridiplantae</taxon>
        <taxon>Streptophyta</taxon>
        <taxon>Embryophyta</taxon>
        <taxon>Tracheophyta</taxon>
        <taxon>Spermatophyta</taxon>
        <taxon>Magnoliopsida</taxon>
        <taxon>eudicotyledons</taxon>
        <taxon>Gunneridae</taxon>
        <taxon>Pentapetalae</taxon>
        <taxon>asterids</taxon>
        <taxon>lamiids</taxon>
        <taxon>Lamiales</taxon>
        <taxon>Orobanchaceae</taxon>
        <taxon>Buchnereae</taxon>
        <taxon>Striga</taxon>
    </lineage>
</organism>
<dbReference type="InterPro" id="IPR036041">
    <property type="entry name" value="Ribosome-inact_prot_sf"/>
</dbReference>
<feature type="domain" description="Ricin B lectin" evidence="5">
    <location>
        <begin position="304"/>
        <end position="427"/>
    </location>
</feature>
<feature type="chain" id="PRO_5040358852" description="Ribosome-inactivating protein" evidence="4">
    <location>
        <begin position="25"/>
        <end position="558"/>
    </location>
</feature>
<evidence type="ECO:0000313" key="6">
    <source>
        <dbReference type="EMBL" id="CAA0816187.1"/>
    </source>
</evidence>
<dbReference type="InterPro" id="IPR001574">
    <property type="entry name" value="Ribosome_inactivat_prot"/>
</dbReference>
<dbReference type="Gene3D" id="2.80.10.50">
    <property type="match status" value="2"/>
</dbReference>
<dbReference type="SMART" id="SM00458">
    <property type="entry name" value="RICIN"/>
    <property type="match status" value="2"/>
</dbReference>
<keyword evidence="1" id="KW-1015">Disulfide bond</keyword>
<dbReference type="SUPFAM" id="SSF56371">
    <property type="entry name" value="Ribosome inactivating proteins (RIP)"/>
    <property type="match status" value="1"/>
</dbReference>
<dbReference type="InterPro" id="IPR017989">
    <property type="entry name" value="Ribosome_inactivat_1/2"/>
</dbReference>
<sequence length="558" mass="61788">MRLLATFLFLAAAIYLHQLGGVHSIKITYNNGANPNIEAYVNLIQDLRRAVARGTDSHGIAVTRDPNLPLQDPFVQVQLESGGDEVITVIIYTVNVYVVGYYFGPVVQPILYYLDDIPREALFRAFPSPNYTHRALGFAGNYGSLPSREGQELGHSALNVAISNLFHGNSRPNSRPGALLVIIQMLSEAARIRYVEHLVRRNMLGDNLNFIPDPRAISMENAWSRLSEQVQLSSESGVFDRTIEVRNVLNQVVRVSSVVVLMREAALALLLYRGCNPRALIRMPVSVPEAVAVGRADEDCPNEEPTTNIIGRDGQCVDVRDGHYNNGNSIILWPCGNAQLNQLWTFKSDGTIRSNGKCLTTYGYSPGVYIYDCDAAVTEATKWVLYNAGTIMNPRSGLVIAAESSTQGTVLTVAEDNNSSRQAWTAGNYTQPTITYISGFREMCLQANGANNRVWLANCVIRTEPNQQWALYGDSTIRLYSDPTLCVTSDGHESLDSIILLKCQGWGNQRWTFMADGTILNPNARLVMDVENSDPSLKNIILYQPKPTGNANQFWLTF</sequence>
<keyword evidence="3" id="KW-0378">Hydrolase</keyword>
<dbReference type="CDD" id="cd23443">
    <property type="entry name" value="beta-trefoil_Ricin_RIPs_II_rpt1"/>
    <property type="match status" value="1"/>
</dbReference>
<dbReference type="PROSITE" id="PS50231">
    <property type="entry name" value="RICIN_B_LECTIN"/>
    <property type="match status" value="2"/>
</dbReference>
<reference evidence="6" key="1">
    <citation type="submission" date="2019-12" db="EMBL/GenBank/DDBJ databases">
        <authorList>
            <person name="Scholes J."/>
        </authorList>
    </citation>
    <scope>NUCLEOTIDE SEQUENCE</scope>
</reference>
<feature type="domain" description="Ricin B lectin" evidence="5">
    <location>
        <begin position="432"/>
        <end position="557"/>
    </location>
</feature>
<evidence type="ECO:0000256" key="4">
    <source>
        <dbReference type="SAM" id="SignalP"/>
    </source>
</evidence>
<comment type="function">
    <text evidence="3">The A chain is responsible for inhibiting protein synthesis through the catalytic inactivation of 60S ribosomal subunits by removing adenine from position 4,324 of 28S rRNA. The B chain binds to cell receptors and probably facilitates the entry into the cell of the A chain; B chains are also responsible for cell agglutination (lectin activity).</text>
</comment>
<dbReference type="EC" id="3.2.2.22" evidence="3"/>
<dbReference type="Gene3D" id="3.40.420.10">
    <property type="entry name" value="Ricin (A subunit), domain 1"/>
    <property type="match status" value="1"/>
</dbReference>
<dbReference type="Pfam" id="PF00652">
    <property type="entry name" value="Ricin_B_lectin"/>
    <property type="match status" value="2"/>
</dbReference>
<evidence type="ECO:0000313" key="7">
    <source>
        <dbReference type="Proteomes" id="UP001153555"/>
    </source>
</evidence>
<proteinExistence type="inferred from homology"/>
<evidence type="ECO:0000256" key="1">
    <source>
        <dbReference type="ARBA" id="ARBA00023157"/>
    </source>
</evidence>
<accession>A0A9N7MYT6</accession>
<keyword evidence="4" id="KW-0732">Signal</keyword>
<evidence type="ECO:0000256" key="3">
    <source>
        <dbReference type="RuleBase" id="RU004915"/>
    </source>
</evidence>
<dbReference type="PANTHER" id="PTHR33453">
    <property type="match status" value="1"/>
</dbReference>
<dbReference type="InterPro" id="IPR035992">
    <property type="entry name" value="Ricin_B-like_lectins"/>
</dbReference>
<dbReference type="Proteomes" id="UP001153555">
    <property type="component" value="Unassembled WGS sequence"/>
</dbReference>
<dbReference type="InterPro" id="IPR016138">
    <property type="entry name" value="Ribosome_inactivat_prot_sub1"/>
</dbReference>
<dbReference type="Pfam" id="PF00161">
    <property type="entry name" value="RIP"/>
    <property type="match status" value="1"/>
</dbReference>
<dbReference type="InterPro" id="IPR000772">
    <property type="entry name" value="Ricin_B_lectin"/>
</dbReference>
<comment type="subunit">
    <text evidence="3">Might form dimers or tetramers of disulfide-linked A and B chains.</text>
</comment>
<name>A0A9N7MYT6_STRHE</name>
<dbReference type="PRINTS" id="PR00396">
    <property type="entry name" value="SHIGARICIN"/>
</dbReference>
<keyword evidence="3" id="KW-0611">Plant defense</keyword>
<keyword evidence="3" id="KW-0652">Protein synthesis inhibitor</keyword>
<evidence type="ECO:0000256" key="2">
    <source>
        <dbReference type="ARBA" id="ARBA00023180"/>
    </source>
</evidence>
<comment type="similarity">
    <text evidence="3">Belongs to the ribosome-inactivating protein family.</text>
</comment>
<feature type="signal peptide" evidence="4">
    <location>
        <begin position="1"/>
        <end position="24"/>
    </location>
</feature>
<dbReference type="GO" id="GO:0090729">
    <property type="term" value="F:toxin activity"/>
    <property type="evidence" value="ECO:0007669"/>
    <property type="project" value="UniProtKB-KW"/>
</dbReference>
<dbReference type="Gene3D" id="4.10.470.10">
    <property type="entry name" value="Ricin (A Subunit), domain 2"/>
    <property type="match status" value="1"/>
</dbReference>
<gene>
    <name evidence="6" type="ORF">SHERM_16055</name>
</gene>
<dbReference type="GO" id="GO:0006952">
    <property type="term" value="P:defense response"/>
    <property type="evidence" value="ECO:0007669"/>
    <property type="project" value="UniProtKB-KW"/>
</dbReference>
<dbReference type="AlphaFoldDB" id="A0A9N7MYT6"/>
<dbReference type="EMBL" id="CACSLK010013932">
    <property type="protein sequence ID" value="CAA0816187.1"/>
    <property type="molecule type" value="Genomic_DNA"/>
</dbReference>
<dbReference type="SUPFAM" id="SSF50370">
    <property type="entry name" value="Ricin B-like lectins"/>
    <property type="match status" value="2"/>
</dbReference>